<dbReference type="Proteomes" id="UP000556329">
    <property type="component" value="Unassembled WGS sequence"/>
</dbReference>
<evidence type="ECO:0000313" key="3">
    <source>
        <dbReference type="EMBL" id="MBB6409987.1"/>
    </source>
</evidence>
<feature type="region of interest" description="Disordered" evidence="1">
    <location>
        <begin position="225"/>
        <end position="246"/>
    </location>
</feature>
<evidence type="ECO:0000259" key="2">
    <source>
        <dbReference type="Pfam" id="PF10099"/>
    </source>
</evidence>
<dbReference type="EMBL" id="JACHEF010000002">
    <property type="protein sequence ID" value="MBB6409987.1"/>
    <property type="molecule type" value="Genomic_DNA"/>
</dbReference>
<keyword evidence="4" id="KW-1185">Reference proteome</keyword>
<dbReference type="PANTHER" id="PTHR37461">
    <property type="entry name" value="ANTI-SIGMA-K FACTOR RSKA"/>
    <property type="match status" value="1"/>
</dbReference>
<protein>
    <submittedName>
        <fullName evidence="3">Anti-sigma-K factor RskA</fullName>
    </submittedName>
</protein>
<dbReference type="PANTHER" id="PTHR37461:SF1">
    <property type="entry name" value="ANTI-SIGMA-K FACTOR RSKA"/>
    <property type="match status" value="1"/>
</dbReference>
<gene>
    <name evidence="3" type="ORF">HNQ71_002652</name>
</gene>
<organism evidence="3 4">
    <name type="scientific">Mesorhizobium sangaii</name>
    <dbReference type="NCBI Taxonomy" id="505389"/>
    <lineage>
        <taxon>Bacteria</taxon>
        <taxon>Pseudomonadati</taxon>
        <taxon>Pseudomonadota</taxon>
        <taxon>Alphaproteobacteria</taxon>
        <taxon>Hyphomicrobiales</taxon>
        <taxon>Phyllobacteriaceae</taxon>
        <taxon>Mesorhizobium</taxon>
    </lineage>
</organism>
<comment type="caution">
    <text evidence="3">The sequence shown here is derived from an EMBL/GenBank/DDBJ whole genome shotgun (WGS) entry which is preliminary data.</text>
</comment>
<reference evidence="3 4" key="1">
    <citation type="submission" date="2020-08" db="EMBL/GenBank/DDBJ databases">
        <title>Genomic Encyclopedia of Type Strains, Phase IV (KMG-IV): sequencing the most valuable type-strain genomes for metagenomic binning, comparative biology and taxonomic classification.</title>
        <authorList>
            <person name="Goeker M."/>
        </authorList>
    </citation>
    <scope>NUCLEOTIDE SEQUENCE [LARGE SCALE GENOMIC DNA]</scope>
    <source>
        <strain evidence="3 4">DSM 100039</strain>
    </source>
</reference>
<dbReference type="GO" id="GO:0016989">
    <property type="term" value="F:sigma factor antagonist activity"/>
    <property type="evidence" value="ECO:0007669"/>
    <property type="project" value="TreeGrafter"/>
</dbReference>
<dbReference type="AlphaFoldDB" id="A0A841P415"/>
<proteinExistence type="predicted"/>
<evidence type="ECO:0000313" key="4">
    <source>
        <dbReference type="Proteomes" id="UP000556329"/>
    </source>
</evidence>
<dbReference type="GO" id="GO:0006417">
    <property type="term" value="P:regulation of translation"/>
    <property type="evidence" value="ECO:0007669"/>
    <property type="project" value="TreeGrafter"/>
</dbReference>
<dbReference type="InterPro" id="IPR018764">
    <property type="entry name" value="RskA_C"/>
</dbReference>
<evidence type="ECO:0000256" key="1">
    <source>
        <dbReference type="SAM" id="MobiDB-lite"/>
    </source>
</evidence>
<name>A0A841P415_9HYPH</name>
<dbReference type="Pfam" id="PF10099">
    <property type="entry name" value="RskA_C"/>
    <property type="match status" value="1"/>
</dbReference>
<sequence>MSGKMTLAEDNGPERGGDDLLAAEYVLGVLPAEERQIASRRIDAETGFARLVDGWEVSLSPLAAAYPEIEPPASVKAAIDRRLFTSTATVATPTESRGGLWSSLAFWRGLTAAAVAALAIYIAVPALNPPVEQPQARLVASLAADGSDVKYLAVYDAAHHEVGLSHVSGERAAGKDFELWMIEGKNPPVSMGIIPAGATAHIVVSPAAQQKLAQGAVLAVSLEPAGGSPTGQPTGPVVAAGDLKSI</sequence>
<dbReference type="InterPro" id="IPR051474">
    <property type="entry name" value="Anti-sigma-K/W_factor"/>
</dbReference>
<accession>A0A841P415</accession>
<feature type="domain" description="Anti-sigma K factor RskA C-terminal" evidence="2">
    <location>
        <begin position="111"/>
        <end position="237"/>
    </location>
</feature>
<dbReference type="GO" id="GO:0005886">
    <property type="term" value="C:plasma membrane"/>
    <property type="evidence" value="ECO:0007669"/>
    <property type="project" value="InterPro"/>
</dbReference>